<proteinExistence type="predicted"/>
<keyword evidence="5" id="KW-1185">Reference proteome</keyword>
<dbReference type="Pfam" id="PF23598">
    <property type="entry name" value="LRR_14"/>
    <property type="match status" value="1"/>
</dbReference>
<reference evidence="5" key="1">
    <citation type="submission" date="2016-06" db="EMBL/GenBank/DDBJ databases">
        <title>Parallel loss of symbiosis genes in relatives of nitrogen-fixing non-legume Parasponia.</title>
        <authorList>
            <person name="Van Velzen R."/>
            <person name="Holmer R."/>
            <person name="Bu F."/>
            <person name="Rutten L."/>
            <person name="Van Zeijl A."/>
            <person name="Liu W."/>
            <person name="Santuari L."/>
            <person name="Cao Q."/>
            <person name="Sharma T."/>
            <person name="Shen D."/>
            <person name="Roswanjaya Y."/>
            <person name="Wardhani T."/>
            <person name="Kalhor M.S."/>
            <person name="Jansen J."/>
            <person name="Van den Hoogen J."/>
            <person name="Gungor B."/>
            <person name="Hartog M."/>
            <person name="Hontelez J."/>
            <person name="Verver J."/>
            <person name="Yang W.-C."/>
            <person name="Schijlen E."/>
            <person name="Repin R."/>
            <person name="Schilthuizen M."/>
            <person name="Schranz E."/>
            <person name="Heidstra R."/>
            <person name="Miyata K."/>
            <person name="Fedorova E."/>
            <person name="Kohlen W."/>
            <person name="Bisseling T."/>
            <person name="Smit S."/>
            <person name="Geurts R."/>
        </authorList>
    </citation>
    <scope>NUCLEOTIDE SEQUENCE [LARGE SCALE GENOMIC DNA]</scope>
    <source>
        <strain evidence="5">cv. RG33-2</strain>
    </source>
</reference>
<dbReference type="EMBL" id="JXTC01000004">
    <property type="protein sequence ID" value="POO02738.1"/>
    <property type="molecule type" value="Genomic_DNA"/>
</dbReference>
<dbReference type="Proteomes" id="UP000237000">
    <property type="component" value="Unassembled WGS sequence"/>
</dbReference>
<organism evidence="4 5">
    <name type="scientific">Trema orientale</name>
    <name type="common">Charcoal tree</name>
    <name type="synonym">Celtis orientalis</name>
    <dbReference type="NCBI Taxonomy" id="63057"/>
    <lineage>
        <taxon>Eukaryota</taxon>
        <taxon>Viridiplantae</taxon>
        <taxon>Streptophyta</taxon>
        <taxon>Embryophyta</taxon>
        <taxon>Tracheophyta</taxon>
        <taxon>Spermatophyta</taxon>
        <taxon>Magnoliopsida</taxon>
        <taxon>eudicotyledons</taxon>
        <taxon>Gunneridae</taxon>
        <taxon>Pentapetalae</taxon>
        <taxon>rosids</taxon>
        <taxon>fabids</taxon>
        <taxon>Rosales</taxon>
        <taxon>Cannabaceae</taxon>
        <taxon>Trema</taxon>
    </lineage>
</organism>
<sequence>MDIGLFPEDRRIPATALVDILKEMHGVKEDNAITNFHELHDRNLASVVVTRKDADEVDDYYSEHFVTQHDMLRELAIHRSRQVPEEQRERLIVEITRNNLPDWWNEQKEQPFNACLLAISTDESFSSEWCDIQLPKAKLLDYATNLTRIRLERISIPSLKETPVILKKLQKLSLFMCKIGHAFNSIKISEVFPNLEEINIDYCDDLLELPDGLSDLFKLKKLSITHCHNLSALPEEIGDLVNLEVLRLRFCIDLEKIPDSICKLSKLLLLDISDCFSIRNLPGNIGQLRSLKKLSMKNCSRLRELPPSVLDFEHLKDVVCDEELKELWEFYLPADATRKLKLAKDEVNLNWLENHYF</sequence>
<evidence type="ECO:0000256" key="1">
    <source>
        <dbReference type="ARBA" id="ARBA00022737"/>
    </source>
</evidence>
<dbReference type="Gene3D" id="3.80.10.10">
    <property type="entry name" value="Ribonuclease Inhibitor"/>
    <property type="match status" value="1"/>
</dbReference>
<dbReference type="OrthoDB" id="2016095at2759"/>
<protein>
    <submittedName>
        <fullName evidence="4">LRR domain containing protein</fullName>
    </submittedName>
</protein>
<feature type="domain" description="Disease resistance R13L4/SHOC-2-like LRR" evidence="3">
    <location>
        <begin position="190"/>
        <end position="297"/>
    </location>
</feature>
<dbReference type="SUPFAM" id="SSF52058">
    <property type="entry name" value="L domain-like"/>
    <property type="match status" value="1"/>
</dbReference>
<dbReference type="PANTHER" id="PTHR36766:SF3">
    <property type="entry name" value="RPW8 DOMAIN-CONTAINING PROTEIN"/>
    <property type="match status" value="1"/>
</dbReference>
<gene>
    <name evidence="4" type="ORF">TorRG33x02_017240</name>
</gene>
<keyword evidence="1" id="KW-0677">Repeat</keyword>
<name>A0A2P5FY69_TREOI</name>
<keyword evidence="2" id="KW-0611">Plant defense</keyword>
<dbReference type="InterPro" id="IPR032675">
    <property type="entry name" value="LRR_dom_sf"/>
</dbReference>
<evidence type="ECO:0000313" key="4">
    <source>
        <dbReference type="EMBL" id="POO02738.1"/>
    </source>
</evidence>
<accession>A0A2P5FY69</accession>
<dbReference type="STRING" id="63057.A0A2P5FY69"/>
<dbReference type="GO" id="GO:0006952">
    <property type="term" value="P:defense response"/>
    <property type="evidence" value="ECO:0007669"/>
    <property type="project" value="UniProtKB-KW"/>
</dbReference>
<comment type="caution">
    <text evidence="4">The sequence shown here is derived from an EMBL/GenBank/DDBJ whole genome shotgun (WGS) entry which is preliminary data.</text>
</comment>
<evidence type="ECO:0000259" key="3">
    <source>
        <dbReference type="Pfam" id="PF23598"/>
    </source>
</evidence>
<evidence type="ECO:0000256" key="2">
    <source>
        <dbReference type="ARBA" id="ARBA00022821"/>
    </source>
</evidence>
<dbReference type="InParanoid" id="A0A2P5FY69"/>
<dbReference type="InterPro" id="IPR055414">
    <property type="entry name" value="LRR_R13L4/SHOC2-like"/>
</dbReference>
<evidence type="ECO:0000313" key="5">
    <source>
        <dbReference type="Proteomes" id="UP000237000"/>
    </source>
</evidence>
<dbReference type="AlphaFoldDB" id="A0A2P5FY69"/>
<dbReference type="PANTHER" id="PTHR36766">
    <property type="entry name" value="PLANT BROAD-SPECTRUM MILDEW RESISTANCE PROTEIN RPW8"/>
    <property type="match status" value="1"/>
</dbReference>